<name>A0A848GEG6_9BACT</name>
<dbReference type="AlphaFoldDB" id="A0A848GEG6"/>
<dbReference type="GO" id="GO:0016740">
    <property type="term" value="F:transferase activity"/>
    <property type="evidence" value="ECO:0007669"/>
    <property type="project" value="UniProtKB-KW"/>
</dbReference>
<dbReference type="SUPFAM" id="SSF54631">
    <property type="entry name" value="CBS-domain pair"/>
    <property type="match status" value="1"/>
</dbReference>
<keyword evidence="2" id="KW-0808">Transferase</keyword>
<evidence type="ECO:0000313" key="2">
    <source>
        <dbReference type="EMBL" id="NML35839.1"/>
    </source>
</evidence>
<feature type="domain" description="Nucleotidyl transferase" evidence="1">
    <location>
        <begin position="108"/>
        <end position="329"/>
    </location>
</feature>
<dbReference type="Gene3D" id="3.90.550.10">
    <property type="entry name" value="Spore Coat Polysaccharide Biosynthesis Protein SpsA, Chain A"/>
    <property type="match status" value="1"/>
</dbReference>
<proteinExistence type="predicted"/>
<dbReference type="Proteomes" id="UP000583266">
    <property type="component" value="Unassembled WGS sequence"/>
</dbReference>
<dbReference type="EMBL" id="JABBGC010000001">
    <property type="protein sequence ID" value="NML35839.1"/>
    <property type="molecule type" value="Genomic_DNA"/>
</dbReference>
<accession>A0A848GEG6</accession>
<evidence type="ECO:0000313" key="3">
    <source>
        <dbReference type="Proteomes" id="UP000583266"/>
    </source>
</evidence>
<gene>
    <name evidence="2" type="ORF">HHL17_01400</name>
</gene>
<dbReference type="Pfam" id="PF00483">
    <property type="entry name" value="NTP_transferase"/>
    <property type="match status" value="1"/>
</dbReference>
<dbReference type="SUPFAM" id="SSF53448">
    <property type="entry name" value="Nucleotide-diphospho-sugar transferases"/>
    <property type="match status" value="1"/>
</dbReference>
<dbReference type="CDD" id="cd06426">
    <property type="entry name" value="NTP_transferase_like_2"/>
    <property type="match status" value="1"/>
</dbReference>
<dbReference type="InterPro" id="IPR029044">
    <property type="entry name" value="Nucleotide-diphossugar_trans"/>
</dbReference>
<organism evidence="2 3">
    <name type="scientific">Chitinophaga fulva</name>
    <dbReference type="NCBI Taxonomy" id="2728842"/>
    <lineage>
        <taxon>Bacteria</taxon>
        <taxon>Pseudomonadati</taxon>
        <taxon>Bacteroidota</taxon>
        <taxon>Chitinophagia</taxon>
        <taxon>Chitinophagales</taxon>
        <taxon>Chitinophagaceae</taxon>
        <taxon>Chitinophaga</taxon>
    </lineage>
</organism>
<dbReference type="Gene3D" id="3.10.580.10">
    <property type="entry name" value="CBS-domain"/>
    <property type="match status" value="1"/>
</dbReference>
<comment type="caution">
    <text evidence="2">The sequence shown here is derived from an EMBL/GenBank/DDBJ whole genome shotgun (WGS) entry which is preliminary data.</text>
</comment>
<dbReference type="InterPro" id="IPR046342">
    <property type="entry name" value="CBS_dom_sf"/>
</dbReference>
<dbReference type="PANTHER" id="PTHR22572">
    <property type="entry name" value="SUGAR-1-PHOSPHATE GUANYL TRANSFERASE"/>
    <property type="match status" value="1"/>
</dbReference>
<reference evidence="2 3" key="1">
    <citation type="submission" date="2020-04" db="EMBL/GenBank/DDBJ databases">
        <title>Chitinophaga sp. G-6-1-13 sp. nov., isolated from soil.</title>
        <authorList>
            <person name="Dahal R.H."/>
            <person name="Chaudhary D.K."/>
        </authorList>
    </citation>
    <scope>NUCLEOTIDE SEQUENCE [LARGE SCALE GENOMIC DNA]</scope>
    <source>
        <strain evidence="2 3">G-6-1-13</strain>
    </source>
</reference>
<keyword evidence="3" id="KW-1185">Reference proteome</keyword>
<dbReference type="InterPro" id="IPR005835">
    <property type="entry name" value="NTP_transferase_dom"/>
</dbReference>
<sequence length="333" mass="38499">MDENRIRLLLVVQDAKFSTLLTIGDIQRAIIKNISLDEHIASIVRKEAPIVSKIGDDITSIKSRLLELRSECMPIVNQQNELVDVIFWEDLFKKNPLLPKGKLDVPVVIMAGGKGTRLRPITNIIPKPLVPVGEKPILEEIINRFRFFGVKDYYVSVNYKAEMIKFYFDGIEKDYELSYFMETKPLGTAGSLFLLKDVIKSTFFVSNCDVLIENDYKEIYDYHKENKNIVTIVASLKHMKIPYGIIKCGENGELLGIDEKPELTYMVNSGMYILEPEVMNYITENEFLHITDLIELLRSKNHRIGVFPVSERSWLDIGEWKEYFDTIKYLDDK</sequence>
<dbReference type="InterPro" id="IPR050486">
    <property type="entry name" value="Mannose-1P_guanyltransferase"/>
</dbReference>
<evidence type="ECO:0000259" key="1">
    <source>
        <dbReference type="Pfam" id="PF00483"/>
    </source>
</evidence>
<protein>
    <submittedName>
        <fullName evidence="2">NTP transferase domain-containing protein</fullName>
    </submittedName>
</protein>